<dbReference type="OrthoDB" id="8198839at2"/>
<dbReference type="InterPro" id="IPR049354">
    <property type="entry name" value="GpP-like_N"/>
</dbReference>
<dbReference type="InterPro" id="IPR023399">
    <property type="entry name" value="Baseplate-like_2-layer_sand"/>
</dbReference>
<evidence type="ECO:0000256" key="1">
    <source>
        <dbReference type="SAM" id="MobiDB-lite"/>
    </source>
</evidence>
<comment type="caution">
    <text evidence="4">The sequence shown here is derived from an EMBL/GenBank/DDBJ whole genome shotgun (WGS) entry which is preliminary data.</text>
</comment>
<dbReference type="RefSeq" id="WP_129229731.1">
    <property type="nucleotide sequence ID" value="NZ_QYBB01000064.1"/>
</dbReference>
<reference evidence="4 5" key="1">
    <citation type="submission" date="2018-12" db="EMBL/GenBank/DDBJ databases">
        <authorList>
            <person name="Grouzdev D.S."/>
            <person name="Krutkina M.S."/>
        </authorList>
    </citation>
    <scope>NUCLEOTIDE SEQUENCE [LARGE SCALE GENOMIC DNA]</scope>
    <source>
        <strain evidence="4 5">RmlP026</strain>
    </source>
</reference>
<evidence type="ECO:0000313" key="4">
    <source>
        <dbReference type="EMBL" id="RYC29176.1"/>
    </source>
</evidence>
<gene>
    <name evidence="4" type="ORF">D3273_25260</name>
</gene>
<feature type="compositionally biased region" description="Polar residues" evidence="1">
    <location>
        <begin position="340"/>
        <end position="361"/>
    </location>
</feature>
<accession>A0A4Q2U382</accession>
<dbReference type="InterPro" id="IPR053981">
    <property type="entry name" value="Gp44/GpP-like_2nd"/>
</dbReference>
<dbReference type="PIRSF" id="PIRSF004440">
    <property type="entry name" value="GpP"/>
    <property type="match status" value="1"/>
</dbReference>
<evidence type="ECO:0000259" key="2">
    <source>
        <dbReference type="Pfam" id="PF21683"/>
    </source>
</evidence>
<feature type="region of interest" description="Disordered" evidence="1">
    <location>
        <begin position="340"/>
        <end position="380"/>
    </location>
</feature>
<sequence>MPDPRTIAKISTQGANAAGYYGSWKTVQVRRDFGNGVSVFSFSASEVATGGQRSVTLLKPGDAVAISLGGHQVINGYITKRQASYDKDSHDLVIQGKSRTCDVADSSVIIRPGDYNGFNVQQIANGVMQPHGVSMVTRNPPPGWDRSFDFAAPHYGETCFAFINRLANQRGLLLTDDKDGNLVAGQADASTTAVSLVEGRNILRAVGVLDDENAWSTTGMIQQFPGTDQTWGTTRAAAATVQNPGLTRANRVRLVHGDMAGDPSQLATRTSFENMLTASTIVQASVTVVGWFKPSGDLWKEGDSVTVLSPMLFPMATGAVKLSVQSVTYAQDPGEGTTTTLELVQPQRLGSTIDPSYSQGQPEPAPAAAAPAAPDTPVKG</sequence>
<keyword evidence="5" id="KW-1185">Reference proteome</keyword>
<proteinExistence type="predicted"/>
<dbReference type="Pfam" id="PF21683">
    <property type="entry name" value="GpP-like_1st"/>
    <property type="match status" value="1"/>
</dbReference>
<evidence type="ECO:0000259" key="3">
    <source>
        <dbReference type="Pfam" id="PF22255"/>
    </source>
</evidence>
<dbReference type="Gene3D" id="3.30.1920.10">
    <property type="entry name" value="Baseplate protein-like domains - 2 layer sandwich fold"/>
    <property type="match status" value="1"/>
</dbReference>
<feature type="domain" description="Baseplate hub protein gp44/GpP-like second" evidence="3">
    <location>
        <begin position="100"/>
        <end position="184"/>
    </location>
</feature>
<organism evidence="4 5">
    <name type="scientific">Lichenibacterium minor</name>
    <dbReference type="NCBI Taxonomy" id="2316528"/>
    <lineage>
        <taxon>Bacteria</taxon>
        <taxon>Pseudomonadati</taxon>
        <taxon>Pseudomonadota</taxon>
        <taxon>Alphaproteobacteria</taxon>
        <taxon>Hyphomicrobiales</taxon>
        <taxon>Lichenihabitantaceae</taxon>
        <taxon>Lichenibacterium</taxon>
    </lineage>
</organism>
<dbReference type="Proteomes" id="UP000290759">
    <property type="component" value="Unassembled WGS sequence"/>
</dbReference>
<dbReference type="Gene3D" id="2.30.300.10">
    <property type="entry name" value="Baseplate protein-like domain - beta roll fold"/>
    <property type="match status" value="1"/>
</dbReference>
<feature type="domain" description="Baseplate hub protein gp44-like N-terminal" evidence="2">
    <location>
        <begin position="21"/>
        <end position="97"/>
    </location>
</feature>
<evidence type="ECO:0000313" key="5">
    <source>
        <dbReference type="Proteomes" id="UP000290759"/>
    </source>
</evidence>
<dbReference type="SUPFAM" id="SSF69279">
    <property type="entry name" value="Phage tail proteins"/>
    <property type="match status" value="2"/>
</dbReference>
<reference evidence="4 5" key="2">
    <citation type="submission" date="2019-02" db="EMBL/GenBank/DDBJ databases">
        <title>'Lichenibacterium ramalinii' gen. nov. sp. nov., 'Lichenibacterium minor' gen. nov. sp. nov.</title>
        <authorList>
            <person name="Pankratov T."/>
        </authorList>
    </citation>
    <scope>NUCLEOTIDE SEQUENCE [LARGE SCALE GENOMIC DNA]</scope>
    <source>
        <strain evidence="4 5">RmlP026</strain>
    </source>
</reference>
<dbReference type="Pfam" id="PF22255">
    <property type="entry name" value="Gp44-like_2nd"/>
    <property type="match status" value="1"/>
</dbReference>
<dbReference type="AlphaFoldDB" id="A0A4Q2U382"/>
<name>A0A4Q2U382_9HYPH</name>
<dbReference type="Gene3D" id="3.55.50.10">
    <property type="entry name" value="Baseplate protein-like domains"/>
    <property type="match status" value="1"/>
</dbReference>
<dbReference type="InterPro" id="IPR026276">
    <property type="entry name" value="Baseplate_GpP"/>
</dbReference>
<protein>
    <submittedName>
        <fullName evidence="4">Uncharacterized protein</fullName>
    </submittedName>
</protein>
<dbReference type="EMBL" id="QYBB01000064">
    <property type="protein sequence ID" value="RYC29176.1"/>
    <property type="molecule type" value="Genomic_DNA"/>
</dbReference>